<proteinExistence type="predicted"/>
<dbReference type="Proteomes" id="UP000823775">
    <property type="component" value="Unassembled WGS sequence"/>
</dbReference>
<evidence type="ECO:0000313" key="1">
    <source>
        <dbReference type="EMBL" id="MCD9641392.1"/>
    </source>
</evidence>
<organism evidence="1 2">
    <name type="scientific">Datura stramonium</name>
    <name type="common">Jimsonweed</name>
    <name type="synonym">Common thornapple</name>
    <dbReference type="NCBI Taxonomy" id="4076"/>
    <lineage>
        <taxon>Eukaryota</taxon>
        <taxon>Viridiplantae</taxon>
        <taxon>Streptophyta</taxon>
        <taxon>Embryophyta</taxon>
        <taxon>Tracheophyta</taxon>
        <taxon>Spermatophyta</taxon>
        <taxon>Magnoliopsida</taxon>
        <taxon>eudicotyledons</taxon>
        <taxon>Gunneridae</taxon>
        <taxon>Pentapetalae</taxon>
        <taxon>asterids</taxon>
        <taxon>lamiids</taxon>
        <taxon>Solanales</taxon>
        <taxon>Solanaceae</taxon>
        <taxon>Solanoideae</taxon>
        <taxon>Datureae</taxon>
        <taxon>Datura</taxon>
    </lineage>
</organism>
<gene>
    <name evidence="1" type="ORF">HAX54_027559</name>
</gene>
<evidence type="ECO:0000313" key="2">
    <source>
        <dbReference type="Proteomes" id="UP000823775"/>
    </source>
</evidence>
<accession>A0ABS8V4N4</accession>
<comment type="caution">
    <text evidence="1">The sequence shown here is derived from an EMBL/GenBank/DDBJ whole genome shotgun (WGS) entry which is preliminary data.</text>
</comment>
<sequence length="112" mass="12753">MGKIPAIHSSGAQPRVPGAYLDGEVLYWSRFLDTVHCKQCYRRGSHPGYQGTFQNLWYPHDENQGRNDESIAELKSWESEKSSHSNIEGMLEMVLEWVLSTNSGIRELKGDL</sequence>
<reference evidence="1 2" key="1">
    <citation type="journal article" date="2021" name="BMC Genomics">
        <title>Datura genome reveals duplications of psychoactive alkaloid biosynthetic genes and high mutation rate following tissue culture.</title>
        <authorList>
            <person name="Rajewski A."/>
            <person name="Carter-House D."/>
            <person name="Stajich J."/>
            <person name="Litt A."/>
        </authorList>
    </citation>
    <scope>NUCLEOTIDE SEQUENCE [LARGE SCALE GENOMIC DNA]</scope>
    <source>
        <strain evidence="1">AR-01</strain>
    </source>
</reference>
<keyword evidence="2" id="KW-1185">Reference proteome</keyword>
<name>A0ABS8V4N4_DATST</name>
<dbReference type="EMBL" id="JACEIK010003347">
    <property type="protein sequence ID" value="MCD9641392.1"/>
    <property type="molecule type" value="Genomic_DNA"/>
</dbReference>
<protein>
    <submittedName>
        <fullName evidence="1">Uncharacterized protein</fullName>
    </submittedName>
</protein>